<dbReference type="CDD" id="cd12148">
    <property type="entry name" value="fungal_TF_MHR"/>
    <property type="match status" value="1"/>
</dbReference>
<feature type="domain" description="Zn(2)-C6 fungal-type" evidence="5">
    <location>
        <begin position="23"/>
        <end position="52"/>
    </location>
</feature>
<evidence type="ECO:0000313" key="7">
    <source>
        <dbReference type="Proteomes" id="UP000799537"/>
    </source>
</evidence>
<protein>
    <recommendedName>
        <fullName evidence="5">Zn(2)-C6 fungal-type domain-containing protein</fullName>
    </recommendedName>
</protein>
<dbReference type="SMART" id="SM00066">
    <property type="entry name" value="GAL4"/>
    <property type="match status" value="1"/>
</dbReference>
<dbReference type="GeneID" id="54572443"/>
<evidence type="ECO:0000256" key="1">
    <source>
        <dbReference type="ARBA" id="ARBA00004123"/>
    </source>
</evidence>
<feature type="compositionally biased region" description="Basic and acidic residues" evidence="4">
    <location>
        <begin position="64"/>
        <end position="76"/>
    </location>
</feature>
<reference evidence="6" key="1">
    <citation type="journal article" date="2020" name="Stud. Mycol.">
        <title>101 Dothideomycetes genomes: a test case for predicting lifestyles and emergence of pathogens.</title>
        <authorList>
            <person name="Haridas S."/>
            <person name="Albert R."/>
            <person name="Binder M."/>
            <person name="Bloem J."/>
            <person name="Labutti K."/>
            <person name="Salamov A."/>
            <person name="Andreopoulos B."/>
            <person name="Baker S."/>
            <person name="Barry K."/>
            <person name="Bills G."/>
            <person name="Bluhm B."/>
            <person name="Cannon C."/>
            <person name="Castanera R."/>
            <person name="Culley D."/>
            <person name="Daum C."/>
            <person name="Ezra D."/>
            <person name="Gonzalez J."/>
            <person name="Henrissat B."/>
            <person name="Kuo A."/>
            <person name="Liang C."/>
            <person name="Lipzen A."/>
            <person name="Lutzoni F."/>
            <person name="Magnuson J."/>
            <person name="Mondo S."/>
            <person name="Nolan M."/>
            <person name="Ohm R."/>
            <person name="Pangilinan J."/>
            <person name="Park H.-J."/>
            <person name="Ramirez L."/>
            <person name="Alfaro M."/>
            <person name="Sun H."/>
            <person name="Tritt A."/>
            <person name="Yoshinaga Y."/>
            <person name="Zwiers L.-H."/>
            <person name="Turgeon B."/>
            <person name="Goodwin S."/>
            <person name="Spatafora J."/>
            <person name="Crous P."/>
            <person name="Grigoriev I."/>
        </authorList>
    </citation>
    <scope>NUCLEOTIDE SEQUENCE</scope>
    <source>
        <strain evidence="6">ATCC 36951</strain>
    </source>
</reference>
<dbReference type="RefSeq" id="XP_033659695.1">
    <property type="nucleotide sequence ID" value="XM_033819171.1"/>
</dbReference>
<sequence>MERKGARGVPADMVHRWSKAPLSCRLCRAKKLRCDRAQPCSNCAQRNADCEYTESLPSTATRSDAARTKTTSKREQPLPPKEPFHPSLQRLEQIVLQQSKQGPQSSAQPSGSPSGNHVTAPVAGSADGQEPAWVSVGGSDASSPMNRVSKATSLVDEMSSGQLQQSVVAFGSGIPSDVEQLISPDPTTPDAILLARCLPPLSQAMELFNHFMHAIHPTFGVLHVPSTRALLQQIYQNLLDGDEPNMAGLALIYSVFAGAALAWSTELLGALQATQENAEMSFTTYSQLAVAILDNRQHPVPNSTVALQAFSTLGYVLAHSDGFSQTVHLLRSREMHMSRSLQIHRLDTAKRREERRLKGFNIIETEAQRRLWWHMVSSDWLLALSSGANEGVYLHQPRHMNVNYPSNIDDETIPASGTDFGLPISVPTSTSAFLCRIRLSEFCREVVDTLPPFAFHETDSSSSHDSEIDYDLILDLDTRLQYYIDALPFFLKNDQESLQQSVFVCHERPYIAWQRTFLHFAINMRICRLHRPFHLAGFTDPKYAYSRARCIRAAENVLELRRSMEDVAALINLNPSRFWLIVQHVFQAAIILAIDVSLKPDSPEAIPRRTEVLAACEMLQRSQHESATLKKAIQKNTRTLYRVLQNQTSLPKSHPALGSGIAASTSGFEYKDNLMNADTFSNGASLQHLGNGADALLYSAPTMMPDLTMPLVQDTATSMNGGNWPDATQTQQFDDESWGKLWSDVFNKGLDLDPMQWSSLMDGMGFSDISGEER</sequence>
<dbReference type="GO" id="GO:0003677">
    <property type="term" value="F:DNA binding"/>
    <property type="evidence" value="ECO:0007669"/>
    <property type="project" value="InterPro"/>
</dbReference>
<dbReference type="PANTHER" id="PTHR31001">
    <property type="entry name" value="UNCHARACTERIZED TRANSCRIPTIONAL REGULATORY PROTEIN"/>
    <property type="match status" value="1"/>
</dbReference>
<dbReference type="EMBL" id="ML993648">
    <property type="protein sequence ID" value="KAF2158806.1"/>
    <property type="molecule type" value="Genomic_DNA"/>
</dbReference>
<dbReference type="OrthoDB" id="3014581at2759"/>
<evidence type="ECO:0000256" key="3">
    <source>
        <dbReference type="ARBA" id="ARBA00023242"/>
    </source>
</evidence>
<proteinExistence type="predicted"/>
<evidence type="ECO:0000313" key="6">
    <source>
        <dbReference type="EMBL" id="KAF2158806.1"/>
    </source>
</evidence>
<name>A0A6A6BZF8_ZASCE</name>
<gene>
    <name evidence="6" type="ORF">M409DRAFT_71438</name>
</gene>
<dbReference type="GO" id="GO:0000981">
    <property type="term" value="F:DNA-binding transcription factor activity, RNA polymerase II-specific"/>
    <property type="evidence" value="ECO:0007669"/>
    <property type="project" value="InterPro"/>
</dbReference>
<feature type="region of interest" description="Disordered" evidence="4">
    <location>
        <begin position="55"/>
        <end position="85"/>
    </location>
</feature>
<organism evidence="6 7">
    <name type="scientific">Zasmidium cellare ATCC 36951</name>
    <dbReference type="NCBI Taxonomy" id="1080233"/>
    <lineage>
        <taxon>Eukaryota</taxon>
        <taxon>Fungi</taxon>
        <taxon>Dikarya</taxon>
        <taxon>Ascomycota</taxon>
        <taxon>Pezizomycotina</taxon>
        <taxon>Dothideomycetes</taxon>
        <taxon>Dothideomycetidae</taxon>
        <taxon>Mycosphaerellales</taxon>
        <taxon>Mycosphaerellaceae</taxon>
        <taxon>Zasmidium</taxon>
    </lineage>
</organism>
<dbReference type="Proteomes" id="UP000799537">
    <property type="component" value="Unassembled WGS sequence"/>
</dbReference>
<dbReference type="Gene3D" id="4.10.240.10">
    <property type="entry name" value="Zn(2)-C6 fungal-type DNA-binding domain"/>
    <property type="match status" value="1"/>
</dbReference>
<dbReference type="PROSITE" id="PS00463">
    <property type="entry name" value="ZN2_CY6_FUNGAL_1"/>
    <property type="match status" value="1"/>
</dbReference>
<dbReference type="GO" id="GO:0008270">
    <property type="term" value="F:zinc ion binding"/>
    <property type="evidence" value="ECO:0007669"/>
    <property type="project" value="InterPro"/>
</dbReference>
<comment type="subcellular location">
    <subcellularLocation>
        <location evidence="1">Nucleus</location>
    </subcellularLocation>
</comment>
<dbReference type="InterPro" id="IPR001138">
    <property type="entry name" value="Zn2Cys6_DnaBD"/>
</dbReference>
<dbReference type="InterPro" id="IPR036864">
    <property type="entry name" value="Zn2-C6_fun-type_DNA-bd_sf"/>
</dbReference>
<keyword evidence="3" id="KW-0539">Nucleus</keyword>
<dbReference type="PROSITE" id="PS50048">
    <property type="entry name" value="ZN2_CY6_FUNGAL_2"/>
    <property type="match status" value="1"/>
</dbReference>
<dbReference type="InterPro" id="IPR007219">
    <property type="entry name" value="XnlR_reg_dom"/>
</dbReference>
<accession>A0A6A6BZF8</accession>
<dbReference type="CDD" id="cd00067">
    <property type="entry name" value="GAL4"/>
    <property type="match status" value="1"/>
</dbReference>
<dbReference type="Pfam" id="PF00172">
    <property type="entry name" value="Zn_clus"/>
    <property type="match status" value="1"/>
</dbReference>
<keyword evidence="2" id="KW-0479">Metal-binding</keyword>
<dbReference type="SUPFAM" id="SSF57701">
    <property type="entry name" value="Zn2/Cys6 DNA-binding domain"/>
    <property type="match status" value="1"/>
</dbReference>
<dbReference type="GO" id="GO:0006351">
    <property type="term" value="P:DNA-templated transcription"/>
    <property type="evidence" value="ECO:0007669"/>
    <property type="project" value="InterPro"/>
</dbReference>
<evidence type="ECO:0000256" key="4">
    <source>
        <dbReference type="SAM" id="MobiDB-lite"/>
    </source>
</evidence>
<evidence type="ECO:0000259" key="5">
    <source>
        <dbReference type="PROSITE" id="PS50048"/>
    </source>
</evidence>
<dbReference type="Pfam" id="PF04082">
    <property type="entry name" value="Fungal_trans"/>
    <property type="match status" value="1"/>
</dbReference>
<dbReference type="InterPro" id="IPR050613">
    <property type="entry name" value="Sec_Metabolite_Reg"/>
</dbReference>
<keyword evidence="7" id="KW-1185">Reference proteome</keyword>
<feature type="compositionally biased region" description="Low complexity" evidence="4">
    <location>
        <begin position="97"/>
        <end position="115"/>
    </location>
</feature>
<dbReference type="AlphaFoldDB" id="A0A6A6BZF8"/>
<dbReference type="PANTHER" id="PTHR31001:SF90">
    <property type="entry name" value="CENTROMERE DNA-BINDING PROTEIN COMPLEX CBF3 SUBUNIT B"/>
    <property type="match status" value="1"/>
</dbReference>
<dbReference type="GO" id="GO:0005634">
    <property type="term" value="C:nucleus"/>
    <property type="evidence" value="ECO:0007669"/>
    <property type="project" value="UniProtKB-SubCell"/>
</dbReference>
<feature type="region of interest" description="Disordered" evidence="4">
    <location>
        <begin position="97"/>
        <end position="148"/>
    </location>
</feature>
<evidence type="ECO:0000256" key="2">
    <source>
        <dbReference type="ARBA" id="ARBA00022723"/>
    </source>
</evidence>